<sequence length="268" mass="29866">MVPEMRFKSSQPTIRRAVPVSQGGPSAHMGSMESQQLTLGGLVEALDAVPGDAHLYVSAFGSANRLNGLFRHRPFADGLALVPSLREHDGSATVGAYVEYLRRVAFGVAYRFTDGRADEFLTGWDTPVWVSTRHQLSFNAVTGVEMVKGFAVIRTTNVAPVQGPSIQRISDEEAINRMRVEHLQRTGEDTVFAPAVERQLLRFVIKDRSDLLHRLDEAREDLASFEKSLQAKKDLVTKLEQEAVRNDYLLGIRDDLPGNTLERQEHAR</sequence>
<dbReference type="HOGENOM" id="CLU_1036851_0_0_11"/>
<evidence type="ECO:0000256" key="1">
    <source>
        <dbReference type="SAM" id="Coils"/>
    </source>
</evidence>
<evidence type="ECO:0000313" key="3">
    <source>
        <dbReference type="EMBL" id="ACL42277.1"/>
    </source>
</evidence>
<keyword evidence="4" id="KW-1185">Reference proteome</keyword>
<proteinExistence type="predicted"/>
<dbReference type="Proteomes" id="UP000002505">
    <property type="component" value="Plasmid pACHL01"/>
</dbReference>
<dbReference type="EMBL" id="CP001342">
    <property type="protein sequence ID" value="ACL42277.1"/>
    <property type="molecule type" value="Genomic_DNA"/>
</dbReference>
<gene>
    <name evidence="3" type="ordered locus">Achl_4326</name>
</gene>
<organism evidence="3 4">
    <name type="scientific">Pseudarthrobacter chlorophenolicus (strain ATCC 700700 / DSM 12829 / CIP 107037 / JCM 12360 / KCTC 9906 / NCIMB 13794 / A6)</name>
    <name type="common">Arthrobacter chlorophenolicus</name>
    <dbReference type="NCBI Taxonomy" id="452863"/>
    <lineage>
        <taxon>Bacteria</taxon>
        <taxon>Bacillati</taxon>
        <taxon>Actinomycetota</taxon>
        <taxon>Actinomycetes</taxon>
        <taxon>Micrococcales</taxon>
        <taxon>Micrococcaceae</taxon>
        <taxon>Pseudarthrobacter</taxon>
    </lineage>
</organism>
<keyword evidence="1" id="KW-0175">Coiled coil</keyword>
<feature type="coiled-coil region" evidence="1">
    <location>
        <begin position="208"/>
        <end position="242"/>
    </location>
</feature>
<reference evidence="3" key="1">
    <citation type="submission" date="2009-01" db="EMBL/GenBank/DDBJ databases">
        <title>Complete sequence of plasmid1 of Arthrobacter chlorophenolicus A6.</title>
        <authorList>
            <consortium name="US DOE Joint Genome Institute"/>
            <person name="Lucas S."/>
            <person name="Copeland A."/>
            <person name="Lapidus A."/>
            <person name="Glavina del Rio T."/>
            <person name="Tice H."/>
            <person name="Bruce D."/>
            <person name="Goodwin L."/>
            <person name="Pitluck S."/>
            <person name="Goltsman E."/>
            <person name="Clum A."/>
            <person name="Larimer F."/>
            <person name="Land M."/>
            <person name="Hauser L."/>
            <person name="Kyrpides N."/>
            <person name="Mikhailova N."/>
            <person name="Jansson J."/>
            <person name="Richardson P."/>
        </authorList>
    </citation>
    <scope>NUCLEOTIDE SEQUENCE [LARGE SCALE GENOMIC DNA]</scope>
    <source>
        <strain evidence="3">A6</strain>
        <plasmid evidence="3">pACHL01</plasmid>
    </source>
</reference>
<geneLocation type="plasmid" evidence="3 4">
    <name>pACHL01</name>
</geneLocation>
<dbReference type="AlphaFoldDB" id="B8HIN0"/>
<evidence type="ECO:0000313" key="4">
    <source>
        <dbReference type="Proteomes" id="UP000002505"/>
    </source>
</evidence>
<feature type="region of interest" description="Disordered" evidence="2">
    <location>
        <begin position="1"/>
        <end position="31"/>
    </location>
</feature>
<accession>B8HIN0</accession>
<protein>
    <submittedName>
        <fullName evidence="3">Uncharacterized protein</fullName>
    </submittedName>
</protein>
<dbReference type="KEGG" id="ach:Achl_4326"/>
<name>B8HIN0_PSECP</name>
<keyword evidence="3" id="KW-0614">Plasmid</keyword>
<evidence type="ECO:0000256" key="2">
    <source>
        <dbReference type="SAM" id="MobiDB-lite"/>
    </source>
</evidence>